<dbReference type="Proteomes" id="UP001498469">
    <property type="component" value="Unassembled WGS sequence"/>
</dbReference>
<dbReference type="CDD" id="cd02947">
    <property type="entry name" value="TRX_family"/>
    <property type="match status" value="1"/>
</dbReference>
<gene>
    <name evidence="2" type="ORF">SJI18_16550</name>
</gene>
<comment type="caution">
    <text evidence="2">The sequence shown here is derived from an EMBL/GenBank/DDBJ whole genome shotgun (WGS) entry which is preliminary data.</text>
</comment>
<evidence type="ECO:0000256" key="1">
    <source>
        <dbReference type="SAM" id="Phobius"/>
    </source>
</evidence>
<accession>A0ABU7UU61</accession>
<dbReference type="InterPro" id="IPR046698">
    <property type="entry name" value="PedC-like"/>
</dbReference>
<protein>
    <submittedName>
        <fullName evidence="2">Thioredoxin family protein</fullName>
    </submittedName>
</protein>
<keyword evidence="1" id="KW-1133">Transmembrane helix</keyword>
<keyword evidence="3" id="KW-1185">Reference proteome</keyword>
<dbReference type="Pfam" id="PF20207">
    <property type="entry name" value="DUF6568"/>
    <property type="match status" value="1"/>
</dbReference>
<name>A0ABU7UU61_9CLOT</name>
<keyword evidence="1" id="KW-0472">Membrane</keyword>
<dbReference type="RefSeq" id="WP_216252492.1">
    <property type="nucleotide sequence ID" value="NZ_JAZHFS010000017.1"/>
</dbReference>
<feature type="transmembrane region" description="Helical" evidence="1">
    <location>
        <begin position="6"/>
        <end position="25"/>
    </location>
</feature>
<evidence type="ECO:0000313" key="3">
    <source>
        <dbReference type="Proteomes" id="UP001498469"/>
    </source>
</evidence>
<proteinExistence type="predicted"/>
<dbReference type="EMBL" id="JAZHFS010000017">
    <property type="protein sequence ID" value="MEF2113918.1"/>
    <property type="molecule type" value="Genomic_DNA"/>
</dbReference>
<organism evidence="2 3">
    <name type="scientific">Clostridium frigoriphilum</name>
    <dbReference type="NCBI Taxonomy" id="443253"/>
    <lineage>
        <taxon>Bacteria</taxon>
        <taxon>Bacillati</taxon>
        <taxon>Bacillota</taxon>
        <taxon>Clostridia</taxon>
        <taxon>Eubacteriales</taxon>
        <taxon>Clostridiaceae</taxon>
        <taxon>Clostridium</taxon>
    </lineage>
</organism>
<reference evidence="2 3" key="1">
    <citation type="submission" date="2023-11" db="EMBL/GenBank/DDBJ databases">
        <title>Draft genome sequence of a psychrophilic Clostridium strain from permafrost water brine.</title>
        <authorList>
            <person name="Shcherbakova V.A."/>
            <person name="Trubitsyn V.E."/>
            <person name="Zakharyuk A.G."/>
        </authorList>
    </citation>
    <scope>NUCLEOTIDE SEQUENCE [LARGE SCALE GENOMIC DNA]</scope>
    <source>
        <strain evidence="2 3">14F</strain>
    </source>
</reference>
<sequence length="157" mass="17869">MIKKNFLRTCIIVIVIILGIGSFYMTRVHGNSKENDEIPTTSKVKILLDINKESLAEKIENKESFLVYIGRPSCPDCRKFTPKLEKKLTDTNKQILYYNTEVRASKKQEMRVYLNSLGIKSVPTIMVVSKGNVEKVYDCSVESQSEEIMNTLGGKIK</sequence>
<keyword evidence="1" id="KW-0812">Transmembrane</keyword>
<evidence type="ECO:0000313" key="2">
    <source>
        <dbReference type="EMBL" id="MEF2113918.1"/>
    </source>
</evidence>